<gene>
    <name evidence="1" type="ORF">BG011_004302</name>
</gene>
<feature type="non-terminal residue" evidence="1">
    <location>
        <position position="112"/>
    </location>
</feature>
<name>A0A9P6PZ09_9FUNG</name>
<protein>
    <submittedName>
        <fullName evidence="1">Uncharacterized protein</fullName>
    </submittedName>
</protein>
<organism evidence="1 2">
    <name type="scientific">Mortierella polycephala</name>
    <dbReference type="NCBI Taxonomy" id="41804"/>
    <lineage>
        <taxon>Eukaryota</taxon>
        <taxon>Fungi</taxon>
        <taxon>Fungi incertae sedis</taxon>
        <taxon>Mucoromycota</taxon>
        <taxon>Mortierellomycotina</taxon>
        <taxon>Mortierellomycetes</taxon>
        <taxon>Mortierellales</taxon>
        <taxon>Mortierellaceae</taxon>
        <taxon>Mortierella</taxon>
    </lineage>
</organism>
<dbReference type="OrthoDB" id="426882at2759"/>
<sequence length="112" mass="11358">MGSTAASLPAPLTPEGYAHAGPVSDFLPLSLIATCGNAADAIKDVDGIANAEANGDEQKNDNNDTTATTLLAGCPAVTQAMIAQDNGMAGKESGKDNDYLIKVVEIQQPAGR</sequence>
<accession>A0A9P6PZ09</accession>
<comment type="caution">
    <text evidence="1">The sequence shown here is derived from an EMBL/GenBank/DDBJ whole genome shotgun (WGS) entry which is preliminary data.</text>
</comment>
<evidence type="ECO:0000313" key="2">
    <source>
        <dbReference type="Proteomes" id="UP000726737"/>
    </source>
</evidence>
<keyword evidence="2" id="KW-1185">Reference proteome</keyword>
<dbReference type="EMBL" id="JAAAJA010000281">
    <property type="protein sequence ID" value="KAG0256849.1"/>
    <property type="molecule type" value="Genomic_DNA"/>
</dbReference>
<dbReference type="AlphaFoldDB" id="A0A9P6PZ09"/>
<evidence type="ECO:0000313" key="1">
    <source>
        <dbReference type="EMBL" id="KAG0256849.1"/>
    </source>
</evidence>
<proteinExistence type="predicted"/>
<dbReference type="Proteomes" id="UP000726737">
    <property type="component" value="Unassembled WGS sequence"/>
</dbReference>
<reference evidence="1" key="1">
    <citation type="journal article" date="2020" name="Fungal Divers.">
        <title>Resolving the Mortierellaceae phylogeny through synthesis of multi-gene phylogenetics and phylogenomics.</title>
        <authorList>
            <person name="Vandepol N."/>
            <person name="Liber J."/>
            <person name="Desiro A."/>
            <person name="Na H."/>
            <person name="Kennedy M."/>
            <person name="Barry K."/>
            <person name="Grigoriev I.V."/>
            <person name="Miller A.N."/>
            <person name="O'Donnell K."/>
            <person name="Stajich J.E."/>
            <person name="Bonito G."/>
        </authorList>
    </citation>
    <scope>NUCLEOTIDE SEQUENCE</scope>
    <source>
        <strain evidence="1">KOD948</strain>
    </source>
</reference>